<evidence type="ECO:0000256" key="1">
    <source>
        <dbReference type="SAM" id="Phobius"/>
    </source>
</evidence>
<keyword evidence="1" id="KW-1133">Transmembrane helix</keyword>
<protein>
    <submittedName>
        <fullName evidence="2">Uncharacterized protein</fullName>
    </submittedName>
</protein>
<gene>
    <name evidence="2" type="ORF">MARPO_0006s0020</name>
</gene>
<proteinExistence type="predicted"/>
<dbReference type="EMBL" id="KZ772678">
    <property type="protein sequence ID" value="PTQ47969.1"/>
    <property type="molecule type" value="Genomic_DNA"/>
</dbReference>
<dbReference type="Proteomes" id="UP000244005">
    <property type="component" value="Unassembled WGS sequence"/>
</dbReference>
<name>A0A2R6XPD4_MARPO</name>
<evidence type="ECO:0000313" key="2">
    <source>
        <dbReference type="EMBL" id="PTQ47969.1"/>
    </source>
</evidence>
<feature type="transmembrane region" description="Helical" evidence="1">
    <location>
        <begin position="28"/>
        <end position="50"/>
    </location>
</feature>
<dbReference type="Gramene" id="Mp3g05470.1">
    <property type="protein sequence ID" value="Mp3g05470.1.cds1"/>
    <property type="gene ID" value="Mp3g05470"/>
</dbReference>
<keyword evidence="1" id="KW-0472">Membrane</keyword>
<evidence type="ECO:0000313" key="3">
    <source>
        <dbReference type="Proteomes" id="UP000244005"/>
    </source>
</evidence>
<reference evidence="3" key="1">
    <citation type="journal article" date="2017" name="Cell">
        <title>Insights into land plant evolution garnered from the Marchantia polymorpha genome.</title>
        <authorList>
            <person name="Bowman J.L."/>
            <person name="Kohchi T."/>
            <person name="Yamato K.T."/>
            <person name="Jenkins J."/>
            <person name="Shu S."/>
            <person name="Ishizaki K."/>
            <person name="Yamaoka S."/>
            <person name="Nishihama R."/>
            <person name="Nakamura Y."/>
            <person name="Berger F."/>
            <person name="Adam C."/>
            <person name="Aki S.S."/>
            <person name="Althoff F."/>
            <person name="Araki T."/>
            <person name="Arteaga-Vazquez M.A."/>
            <person name="Balasubrmanian S."/>
            <person name="Barry K."/>
            <person name="Bauer D."/>
            <person name="Boehm C.R."/>
            <person name="Briginshaw L."/>
            <person name="Caballero-Perez J."/>
            <person name="Catarino B."/>
            <person name="Chen F."/>
            <person name="Chiyoda S."/>
            <person name="Chovatia M."/>
            <person name="Davies K.M."/>
            <person name="Delmans M."/>
            <person name="Demura T."/>
            <person name="Dierschke T."/>
            <person name="Dolan L."/>
            <person name="Dorantes-Acosta A.E."/>
            <person name="Eklund D.M."/>
            <person name="Florent S.N."/>
            <person name="Flores-Sandoval E."/>
            <person name="Fujiyama A."/>
            <person name="Fukuzawa H."/>
            <person name="Galik B."/>
            <person name="Grimanelli D."/>
            <person name="Grimwood J."/>
            <person name="Grossniklaus U."/>
            <person name="Hamada T."/>
            <person name="Haseloff J."/>
            <person name="Hetherington A.J."/>
            <person name="Higo A."/>
            <person name="Hirakawa Y."/>
            <person name="Hundley H.N."/>
            <person name="Ikeda Y."/>
            <person name="Inoue K."/>
            <person name="Inoue S.I."/>
            <person name="Ishida S."/>
            <person name="Jia Q."/>
            <person name="Kakita M."/>
            <person name="Kanazawa T."/>
            <person name="Kawai Y."/>
            <person name="Kawashima T."/>
            <person name="Kennedy M."/>
            <person name="Kinose K."/>
            <person name="Kinoshita T."/>
            <person name="Kohara Y."/>
            <person name="Koide E."/>
            <person name="Komatsu K."/>
            <person name="Kopischke S."/>
            <person name="Kubo M."/>
            <person name="Kyozuka J."/>
            <person name="Lagercrantz U."/>
            <person name="Lin S.S."/>
            <person name="Lindquist E."/>
            <person name="Lipzen A.M."/>
            <person name="Lu C.W."/>
            <person name="De Luna E."/>
            <person name="Martienssen R.A."/>
            <person name="Minamino N."/>
            <person name="Mizutani M."/>
            <person name="Mizutani M."/>
            <person name="Mochizuki N."/>
            <person name="Monte I."/>
            <person name="Mosher R."/>
            <person name="Nagasaki H."/>
            <person name="Nakagami H."/>
            <person name="Naramoto S."/>
            <person name="Nishitani K."/>
            <person name="Ohtani M."/>
            <person name="Okamoto T."/>
            <person name="Okumura M."/>
            <person name="Phillips J."/>
            <person name="Pollak B."/>
            <person name="Reinders A."/>
            <person name="Rovekamp M."/>
            <person name="Sano R."/>
            <person name="Sawa S."/>
            <person name="Schmid M.W."/>
            <person name="Shirakawa M."/>
            <person name="Solano R."/>
            <person name="Spunde A."/>
            <person name="Suetsugu N."/>
            <person name="Sugano S."/>
            <person name="Sugiyama A."/>
            <person name="Sun R."/>
            <person name="Suzuki Y."/>
            <person name="Takenaka M."/>
            <person name="Takezawa D."/>
            <person name="Tomogane H."/>
            <person name="Tsuzuki M."/>
            <person name="Ueda T."/>
            <person name="Umeda M."/>
            <person name="Ward J.M."/>
            <person name="Watanabe Y."/>
            <person name="Yazaki K."/>
            <person name="Yokoyama R."/>
            <person name="Yoshitake Y."/>
            <person name="Yotsui I."/>
            <person name="Zachgo S."/>
            <person name="Schmutz J."/>
        </authorList>
    </citation>
    <scope>NUCLEOTIDE SEQUENCE [LARGE SCALE GENOMIC DNA]</scope>
    <source>
        <strain evidence="3">Tak-1</strain>
    </source>
</reference>
<accession>A0A2R6XPD4</accession>
<keyword evidence="3" id="KW-1185">Reference proteome</keyword>
<organism evidence="2 3">
    <name type="scientific">Marchantia polymorpha</name>
    <name type="common">Common liverwort</name>
    <name type="synonym">Marchantia aquatica</name>
    <dbReference type="NCBI Taxonomy" id="3197"/>
    <lineage>
        <taxon>Eukaryota</taxon>
        <taxon>Viridiplantae</taxon>
        <taxon>Streptophyta</taxon>
        <taxon>Embryophyta</taxon>
        <taxon>Marchantiophyta</taxon>
        <taxon>Marchantiopsida</taxon>
        <taxon>Marchantiidae</taxon>
        <taxon>Marchantiales</taxon>
        <taxon>Marchantiaceae</taxon>
        <taxon>Marchantia</taxon>
    </lineage>
</organism>
<sequence>MKEEVDEEHQSRYQKRESTAFAVSPASAWGLTTGAVLSLFCCRICCMLVLPPNLVRAFGTPTPVKDDWYPVTQRMGPKVGELFEHHMSLWRVF</sequence>
<dbReference type="AlphaFoldDB" id="A0A2R6XPD4"/>
<keyword evidence="1" id="KW-0812">Transmembrane</keyword>